<dbReference type="RefSeq" id="WP_010655066.1">
    <property type="nucleotide sequence ID" value="NZ_UGGT01000001.1"/>
</dbReference>
<dbReference type="EMBL" id="UGGT01000001">
    <property type="protein sequence ID" value="STO22946.1"/>
    <property type="molecule type" value="Genomic_DNA"/>
</dbReference>
<accession>A0A377GDR3</accession>
<dbReference type="AlphaFoldDB" id="A0A377GDR3"/>
<proteinExistence type="predicted"/>
<sequence length="303" mass="34793">MSQNIFYFIINTMPRITDLSLFLETTVLKNESGFQYKLGLPIIPQTQRGQVCKLNALSVVLNSLHQFRDMPQPLPIRKNKGQYTDSLRKHAKEDYGSQVGEIYSASTLAALAADNGFINSSIYTENQFEHYVERIISAINKDEAPIIFYDIDPAGEPAYFSSNREHAVVVAGYFISKERELCFIISQWGKYYWAKAENVFSSTSQLLTSRTPEKFFKYESGWCDVYSMRFLPPEFFTNPPSQQRQAQEVPKEGGLKNKILVIHNSPKSVNEHSFWSTTSLSAKESEHLFREDLIRKNIPHTTF</sequence>
<evidence type="ECO:0000313" key="2">
    <source>
        <dbReference type="Proteomes" id="UP000254554"/>
    </source>
</evidence>
<keyword evidence="2" id="KW-1185">Reference proteome</keyword>
<dbReference type="Proteomes" id="UP000254554">
    <property type="component" value="Unassembled WGS sequence"/>
</dbReference>
<organism evidence="1 2">
    <name type="scientific">Fluoribacter dumoffii</name>
    <dbReference type="NCBI Taxonomy" id="463"/>
    <lineage>
        <taxon>Bacteria</taxon>
        <taxon>Pseudomonadati</taxon>
        <taxon>Pseudomonadota</taxon>
        <taxon>Gammaproteobacteria</taxon>
        <taxon>Legionellales</taxon>
        <taxon>Legionellaceae</taxon>
        <taxon>Fluoribacter</taxon>
    </lineage>
</organism>
<reference evidence="1 2" key="1">
    <citation type="submission" date="2018-06" db="EMBL/GenBank/DDBJ databases">
        <authorList>
            <consortium name="Pathogen Informatics"/>
            <person name="Doyle S."/>
        </authorList>
    </citation>
    <scope>NUCLEOTIDE SEQUENCE [LARGE SCALE GENOMIC DNA]</scope>
    <source>
        <strain evidence="1 2">NCTC11370</strain>
    </source>
</reference>
<dbReference type="Pfam" id="PF21646">
    <property type="entry name" value="ACTMAP-like_C"/>
    <property type="match status" value="1"/>
</dbReference>
<dbReference type="OrthoDB" id="5653493at2"/>
<gene>
    <name evidence="1" type="ORF">NCTC11370_03048</name>
</gene>
<evidence type="ECO:0000313" key="1">
    <source>
        <dbReference type="EMBL" id="STO22946.1"/>
    </source>
</evidence>
<protein>
    <recommendedName>
        <fullName evidence="3">Peptidase C39-like domain-containing protein</fullName>
    </recommendedName>
</protein>
<name>A0A377GDR3_9GAMM</name>
<evidence type="ECO:0008006" key="3">
    <source>
        <dbReference type="Google" id="ProtNLM"/>
    </source>
</evidence>
<dbReference type="GeneID" id="93293929"/>